<name>A0A9P0HCE6_NEZVI</name>
<evidence type="ECO:0000256" key="1">
    <source>
        <dbReference type="SAM" id="MobiDB-lite"/>
    </source>
</evidence>
<reference evidence="2" key="1">
    <citation type="submission" date="2022-01" db="EMBL/GenBank/DDBJ databases">
        <authorList>
            <person name="King R."/>
        </authorList>
    </citation>
    <scope>NUCLEOTIDE SEQUENCE</scope>
</reference>
<organism evidence="2 3">
    <name type="scientific">Nezara viridula</name>
    <name type="common">Southern green stink bug</name>
    <name type="synonym">Cimex viridulus</name>
    <dbReference type="NCBI Taxonomy" id="85310"/>
    <lineage>
        <taxon>Eukaryota</taxon>
        <taxon>Metazoa</taxon>
        <taxon>Ecdysozoa</taxon>
        <taxon>Arthropoda</taxon>
        <taxon>Hexapoda</taxon>
        <taxon>Insecta</taxon>
        <taxon>Pterygota</taxon>
        <taxon>Neoptera</taxon>
        <taxon>Paraneoptera</taxon>
        <taxon>Hemiptera</taxon>
        <taxon>Heteroptera</taxon>
        <taxon>Panheteroptera</taxon>
        <taxon>Pentatomomorpha</taxon>
        <taxon>Pentatomoidea</taxon>
        <taxon>Pentatomidae</taxon>
        <taxon>Pentatominae</taxon>
        <taxon>Nezara</taxon>
    </lineage>
</organism>
<accession>A0A9P0HCE6</accession>
<keyword evidence="3" id="KW-1185">Reference proteome</keyword>
<evidence type="ECO:0000313" key="2">
    <source>
        <dbReference type="EMBL" id="CAH1399201.1"/>
    </source>
</evidence>
<dbReference type="EMBL" id="OV725080">
    <property type="protein sequence ID" value="CAH1399201.1"/>
    <property type="molecule type" value="Genomic_DNA"/>
</dbReference>
<gene>
    <name evidence="2" type="ORF">NEZAVI_LOCUS8697</name>
</gene>
<feature type="region of interest" description="Disordered" evidence="1">
    <location>
        <begin position="1"/>
        <end position="27"/>
    </location>
</feature>
<protein>
    <submittedName>
        <fullName evidence="2">Uncharacterized protein</fullName>
    </submittedName>
</protein>
<sequence>MSRPQLPHWRRMTGLKKPGVGKRLDRGPTRLIMKPSHTTVDVYPKVRHYHGGKTNSPQIPAEMYKTKGWKEGSVGGCKQVLISICWPSRV</sequence>
<evidence type="ECO:0000313" key="3">
    <source>
        <dbReference type="Proteomes" id="UP001152798"/>
    </source>
</evidence>
<dbReference type="AlphaFoldDB" id="A0A9P0HCE6"/>
<dbReference type="Proteomes" id="UP001152798">
    <property type="component" value="Chromosome 4"/>
</dbReference>
<proteinExistence type="predicted"/>